<gene>
    <name evidence="2" type="ORF">K461DRAFT_26581</name>
</gene>
<evidence type="ECO:0000256" key="1">
    <source>
        <dbReference type="SAM" id="MobiDB-lite"/>
    </source>
</evidence>
<organism evidence="2 3">
    <name type="scientific">Myriangium duriaei CBS 260.36</name>
    <dbReference type="NCBI Taxonomy" id="1168546"/>
    <lineage>
        <taxon>Eukaryota</taxon>
        <taxon>Fungi</taxon>
        <taxon>Dikarya</taxon>
        <taxon>Ascomycota</taxon>
        <taxon>Pezizomycotina</taxon>
        <taxon>Dothideomycetes</taxon>
        <taxon>Dothideomycetidae</taxon>
        <taxon>Myriangiales</taxon>
        <taxon>Myriangiaceae</taxon>
        <taxon>Myriangium</taxon>
    </lineage>
</organism>
<dbReference type="AlphaFoldDB" id="A0A9P4JAA9"/>
<dbReference type="EMBL" id="ML996081">
    <property type="protein sequence ID" value="KAF2157884.1"/>
    <property type="molecule type" value="Genomic_DNA"/>
</dbReference>
<evidence type="ECO:0000313" key="2">
    <source>
        <dbReference type="EMBL" id="KAF2157884.1"/>
    </source>
</evidence>
<name>A0A9P4JAA9_9PEZI</name>
<sequence>MNMPSKATKTRQKLGSTLQQRFVDAQQRAGPGQSVSHAPPRSTNAPGRHGAASLCHSSAAPSSTCFAPHQGRFRSQGRRIIRINFHFSTIFSSSLCRSLRVGI</sequence>
<keyword evidence="3" id="KW-1185">Reference proteome</keyword>
<comment type="caution">
    <text evidence="2">The sequence shown here is derived from an EMBL/GenBank/DDBJ whole genome shotgun (WGS) entry which is preliminary data.</text>
</comment>
<feature type="region of interest" description="Disordered" evidence="1">
    <location>
        <begin position="1"/>
        <end position="70"/>
    </location>
</feature>
<accession>A0A9P4JAA9</accession>
<proteinExistence type="predicted"/>
<dbReference type="Proteomes" id="UP000799439">
    <property type="component" value="Unassembled WGS sequence"/>
</dbReference>
<protein>
    <submittedName>
        <fullName evidence="2">Uncharacterized protein</fullName>
    </submittedName>
</protein>
<feature type="compositionally biased region" description="Polar residues" evidence="1">
    <location>
        <begin position="33"/>
        <end position="45"/>
    </location>
</feature>
<reference evidence="2" key="1">
    <citation type="journal article" date="2020" name="Stud. Mycol.">
        <title>101 Dothideomycetes genomes: a test case for predicting lifestyles and emergence of pathogens.</title>
        <authorList>
            <person name="Haridas S."/>
            <person name="Albert R."/>
            <person name="Binder M."/>
            <person name="Bloem J."/>
            <person name="Labutti K."/>
            <person name="Salamov A."/>
            <person name="Andreopoulos B."/>
            <person name="Baker S."/>
            <person name="Barry K."/>
            <person name="Bills G."/>
            <person name="Bluhm B."/>
            <person name="Cannon C."/>
            <person name="Castanera R."/>
            <person name="Culley D."/>
            <person name="Daum C."/>
            <person name="Ezra D."/>
            <person name="Gonzalez J."/>
            <person name="Henrissat B."/>
            <person name="Kuo A."/>
            <person name="Liang C."/>
            <person name="Lipzen A."/>
            <person name="Lutzoni F."/>
            <person name="Magnuson J."/>
            <person name="Mondo S."/>
            <person name="Nolan M."/>
            <person name="Ohm R."/>
            <person name="Pangilinan J."/>
            <person name="Park H.-J."/>
            <person name="Ramirez L."/>
            <person name="Alfaro M."/>
            <person name="Sun H."/>
            <person name="Tritt A."/>
            <person name="Yoshinaga Y."/>
            <person name="Zwiers L.-H."/>
            <person name="Turgeon B."/>
            <person name="Goodwin S."/>
            <person name="Spatafora J."/>
            <person name="Crous P."/>
            <person name="Grigoriev I."/>
        </authorList>
    </citation>
    <scope>NUCLEOTIDE SEQUENCE</scope>
    <source>
        <strain evidence="2">CBS 260.36</strain>
    </source>
</reference>
<feature type="compositionally biased region" description="Polar residues" evidence="1">
    <location>
        <begin position="55"/>
        <end position="65"/>
    </location>
</feature>
<evidence type="ECO:0000313" key="3">
    <source>
        <dbReference type="Proteomes" id="UP000799439"/>
    </source>
</evidence>